<dbReference type="SMART" id="SM00554">
    <property type="entry name" value="FAS1"/>
    <property type="match status" value="1"/>
</dbReference>
<accession>A0A2G9G8L2</accession>
<evidence type="ECO:0000256" key="6">
    <source>
        <dbReference type="ARBA" id="ARBA00022974"/>
    </source>
</evidence>
<dbReference type="FunFam" id="2.30.180.10:FF:000006">
    <property type="entry name" value="Fasciclin-like arabinogalactan protein 11"/>
    <property type="match status" value="1"/>
</dbReference>
<evidence type="ECO:0000256" key="1">
    <source>
        <dbReference type="ARBA" id="ARBA00004609"/>
    </source>
</evidence>
<dbReference type="InterPro" id="IPR045003">
    <property type="entry name" value="FLA_A"/>
</dbReference>
<feature type="signal peptide" evidence="11">
    <location>
        <begin position="1"/>
        <end position="26"/>
    </location>
</feature>
<feature type="region of interest" description="Disordered" evidence="10">
    <location>
        <begin position="191"/>
        <end position="221"/>
    </location>
</feature>
<dbReference type="PROSITE" id="PS50213">
    <property type="entry name" value="FAS1"/>
    <property type="match status" value="1"/>
</dbReference>
<dbReference type="OrthoDB" id="286301at2759"/>
<keyword evidence="3" id="KW-1003">Cell membrane</keyword>
<keyword evidence="14" id="KW-1185">Reference proteome</keyword>
<dbReference type="Gene3D" id="2.30.180.10">
    <property type="entry name" value="FAS1 domain"/>
    <property type="match status" value="1"/>
</dbReference>
<keyword evidence="5 11" id="KW-0732">Signal</keyword>
<dbReference type="PANTHER" id="PTHR32077:SF54">
    <property type="entry name" value="FASCICLIN-LIKE ARABINOGALACTAN PROTEIN 13-RELATED"/>
    <property type="match status" value="1"/>
</dbReference>
<evidence type="ECO:0000256" key="7">
    <source>
        <dbReference type="ARBA" id="ARBA00023136"/>
    </source>
</evidence>
<dbReference type="EMBL" id="NKXS01006364">
    <property type="protein sequence ID" value="PIN01552.1"/>
    <property type="molecule type" value="Genomic_DNA"/>
</dbReference>
<evidence type="ECO:0000313" key="14">
    <source>
        <dbReference type="Proteomes" id="UP000231279"/>
    </source>
</evidence>
<name>A0A2G9G8L2_9LAMI</name>
<sequence>MAAPPCSSLLLLSLTTLLLLSPTTFAQSAPAPAPAGPINITAILEKAGQYTFFIRLLNQTQADIQIDNQVNNSRDGMTVFAPTDNAFHNLPTGTLNNLSFQQQIQLVQYHICPRYYSLDNFQTVSNPVRTQASGQDGRVFGLNFTTQAIQVNVSTGVVEVPIYNAVRKDFPLAVYQVDKVLLPIEFSEASAPAPGGSRSGGSRSADSGNATTPSTGNPAGNGAGKMSVGLGLLSGILLLCVGLLS</sequence>
<dbReference type="InterPro" id="IPR000782">
    <property type="entry name" value="FAS1_domain"/>
</dbReference>
<dbReference type="Proteomes" id="UP000231279">
    <property type="component" value="Unassembled WGS sequence"/>
</dbReference>
<evidence type="ECO:0000313" key="13">
    <source>
        <dbReference type="EMBL" id="PIN01552.1"/>
    </source>
</evidence>
<comment type="subcellular location">
    <subcellularLocation>
        <location evidence="1">Cell membrane</location>
        <topology evidence="1">Lipid-anchor</topology>
        <topology evidence="1">GPI-anchor</topology>
    </subcellularLocation>
</comment>
<organism evidence="13 14">
    <name type="scientific">Handroanthus impetiginosus</name>
    <dbReference type="NCBI Taxonomy" id="429701"/>
    <lineage>
        <taxon>Eukaryota</taxon>
        <taxon>Viridiplantae</taxon>
        <taxon>Streptophyta</taxon>
        <taxon>Embryophyta</taxon>
        <taxon>Tracheophyta</taxon>
        <taxon>Spermatophyta</taxon>
        <taxon>Magnoliopsida</taxon>
        <taxon>eudicotyledons</taxon>
        <taxon>Gunneridae</taxon>
        <taxon>Pentapetalae</taxon>
        <taxon>asterids</taxon>
        <taxon>lamiids</taxon>
        <taxon>Lamiales</taxon>
        <taxon>Bignoniaceae</taxon>
        <taxon>Crescentiina</taxon>
        <taxon>Tabebuia alliance</taxon>
        <taxon>Handroanthus</taxon>
    </lineage>
</organism>
<proteinExistence type="inferred from homology"/>
<evidence type="ECO:0000256" key="3">
    <source>
        <dbReference type="ARBA" id="ARBA00022475"/>
    </source>
</evidence>
<evidence type="ECO:0000256" key="8">
    <source>
        <dbReference type="ARBA" id="ARBA00023180"/>
    </source>
</evidence>
<comment type="caution">
    <text evidence="13">The sequence shown here is derived from an EMBL/GenBank/DDBJ whole genome shotgun (WGS) entry which is preliminary data.</text>
</comment>
<dbReference type="GO" id="GO:0098552">
    <property type="term" value="C:side of membrane"/>
    <property type="evidence" value="ECO:0007669"/>
    <property type="project" value="UniProtKB-KW"/>
</dbReference>
<feature type="chain" id="PRO_5013890181" description="FAS1 domain-containing protein" evidence="11">
    <location>
        <begin position="27"/>
        <end position="245"/>
    </location>
</feature>
<comment type="function">
    <text evidence="9">May be a cell surface adhesion protein.</text>
</comment>
<evidence type="ECO:0000259" key="12">
    <source>
        <dbReference type="PROSITE" id="PS50213"/>
    </source>
</evidence>
<dbReference type="Pfam" id="PF02469">
    <property type="entry name" value="Fasciclin"/>
    <property type="match status" value="1"/>
</dbReference>
<dbReference type="InterPro" id="IPR036378">
    <property type="entry name" value="FAS1_dom_sf"/>
</dbReference>
<dbReference type="AlphaFoldDB" id="A0A2G9G8L2"/>
<evidence type="ECO:0000256" key="2">
    <source>
        <dbReference type="ARBA" id="ARBA00007843"/>
    </source>
</evidence>
<dbReference type="GO" id="GO:0009834">
    <property type="term" value="P:plant-type secondary cell wall biogenesis"/>
    <property type="evidence" value="ECO:0007669"/>
    <property type="project" value="TreeGrafter"/>
</dbReference>
<dbReference type="GO" id="GO:0005886">
    <property type="term" value="C:plasma membrane"/>
    <property type="evidence" value="ECO:0007669"/>
    <property type="project" value="UniProtKB-SubCell"/>
</dbReference>
<evidence type="ECO:0000256" key="4">
    <source>
        <dbReference type="ARBA" id="ARBA00022622"/>
    </source>
</evidence>
<evidence type="ECO:0000256" key="9">
    <source>
        <dbReference type="ARBA" id="ARBA00024686"/>
    </source>
</evidence>
<keyword evidence="8" id="KW-0325">Glycoprotein</keyword>
<dbReference type="PANTHER" id="PTHR32077">
    <property type="entry name" value="FASCICLIN-LIKE ARABINOGALACTAN PROTEIN"/>
    <property type="match status" value="1"/>
</dbReference>
<evidence type="ECO:0000256" key="5">
    <source>
        <dbReference type="ARBA" id="ARBA00022729"/>
    </source>
</evidence>
<evidence type="ECO:0000256" key="10">
    <source>
        <dbReference type="SAM" id="MobiDB-lite"/>
    </source>
</evidence>
<keyword evidence="6" id="KW-0654">Proteoglycan</keyword>
<gene>
    <name evidence="13" type="ORF">CDL12_25937</name>
</gene>
<keyword evidence="7" id="KW-0472">Membrane</keyword>
<protein>
    <recommendedName>
        <fullName evidence="12">FAS1 domain-containing protein</fullName>
    </recommendedName>
</protein>
<feature type="compositionally biased region" description="Low complexity" evidence="10">
    <location>
        <begin position="191"/>
        <end position="210"/>
    </location>
</feature>
<comment type="similarity">
    <text evidence="2">Belongs to the fasciclin-like AGP family.</text>
</comment>
<dbReference type="SUPFAM" id="SSF82153">
    <property type="entry name" value="FAS1 domain"/>
    <property type="match status" value="1"/>
</dbReference>
<dbReference type="STRING" id="429701.A0A2G9G8L2"/>
<reference evidence="14" key="1">
    <citation type="journal article" date="2018" name="Gigascience">
        <title>Genome assembly of the Pink Ipe (Handroanthus impetiginosus, Bignoniaceae), a highly valued, ecologically keystone Neotropical timber forest tree.</title>
        <authorList>
            <person name="Silva-Junior O.B."/>
            <person name="Grattapaglia D."/>
            <person name="Novaes E."/>
            <person name="Collevatti R.G."/>
        </authorList>
    </citation>
    <scope>NUCLEOTIDE SEQUENCE [LARGE SCALE GENOMIC DNA]</scope>
    <source>
        <strain evidence="14">cv. UFG-1</strain>
    </source>
</reference>
<evidence type="ECO:0000256" key="11">
    <source>
        <dbReference type="SAM" id="SignalP"/>
    </source>
</evidence>
<keyword evidence="4" id="KW-0336">GPI-anchor</keyword>
<keyword evidence="4" id="KW-0449">Lipoprotein</keyword>
<feature type="domain" description="FAS1" evidence="12">
    <location>
        <begin position="37"/>
        <end position="181"/>
    </location>
</feature>